<dbReference type="Proteomes" id="UP001165289">
    <property type="component" value="Unassembled WGS sequence"/>
</dbReference>
<dbReference type="InterPro" id="IPR050117">
    <property type="entry name" value="MAPK"/>
</dbReference>
<keyword evidence="5" id="KW-0418">Kinase</keyword>
<dbReference type="InterPro" id="IPR000719">
    <property type="entry name" value="Prot_kinase_dom"/>
</dbReference>
<dbReference type="PROSITE" id="PS00107">
    <property type="entry name" value="PROTEIN_KINASE_ATP"/>
    <property type="match status" value="1"/>
</dbReference>
<dbReference type="GO" id="GO:0004672">
    <property type="term" value="F:protein kinase activity"/>
    <property type="evidence" value="ECO:0007669"/>
    <property type="project" value="InterPro"/>
</dbReference>
<evidence type="ECO:0000256" key="2">
    <source>
        <dbReference type="ARBA" id="ARBA00022840"/>
    </source>
</evidence>
<evidence type="ECO:0000256" key="1">
    <source>
        <dbReference type="ARBA" id="ARBA00022741"/>
    </source>
</evidence>
<feature type="binding site" evidence="3">
    <location>
        <position position="33"/>
    </location>
    <ligand>
        <name>ATP</name>
        <dbReference type="ChEBI" id="CHEBI:30616"/>
    </ligand>
</feature>
<organism evidence="5 6">
    <name type="scientific">Oopsacas minuta</name>
    <dbReference type="NCBI Taxonomy" id="111878"/>
    <lineage>
        <taxon>Eukaryota</taxon>
        <taxon>Metazoa</taxon>
        <taxon>Porifera</taxon>
        <taxon>Hexactinellida</taxon>
        <taxon>Hexasterophora</taxon>
        <taxon>Lyssacinosida</taxon>
        <taxon>Leucopsacidae</taxon>
        <taxon>Oopsacas</taxon>
    </lineage>
</organism>
<keyword evidence="1 3" id="KW-0547">Nucleotide-binding</keyword>
<name>A0AAV7KGD1_9METZ</name>
<dbReference type="InterPro" id="IPR017441">
    <property type="entry name" value="Protein_kinase_ATP_BS"/>
</dbReference>
<dbReference type="InterPro" id="IPR011009">
    <property type="entry name" value="Kinase-like_dom_sf"/>
</dbReference>
<evidence type="ECO:0000313" key="6">
    <source>
        <dbReference type="Proteomes" id="UP001165289"/>
    </source>
</evidence>
<feature type="domain" description="Protein kinase" evidence="4">
    <location>
        <begin position="4"/>
        <end position="121"/>
    </location>
</feature>
<gene>
    <name evidence="5" type="ORF">LOD99_13930</name>
</gene>
<sequence>MQKYQSVKKIGDGTYGCVYLAKNKDNGDKVAIKMMKKQYKSWDECLNLREVKSLRKMKHPNVVKLKEIVREHNYLYFVFECMKENLYEMIKKRTKPFPESATRNITYQVLQGLAYMHKNGE</sequence>
<keyword evidence="2 3" id="KW-0067">ATP-binding</keyword>
<dbReference type="SUPFAM" id="SSF56112">
    <property type="entry name" value="Protein kinase-like (PK-like)"/>
    <property type="match status" value="1"/>
</dbReference>
<protein>
    <submittedName>
        <fullName evidence="5">Serine/threonine-protein kinase MAK-like isoform X1</fullName>
    </submittedName>
</protein>
<reference evidence="5 6" key="1">
    <citation type="journal article" date="2023" name="BMC Biol.">
        <title>The compact genome of the sponge Oopsacas minuta (Hexactinellida) is lacking key metazoan core genes.</title>
        <authorList>
            <person name="Santini S."/>
            <person name="Schenkelaars Q."/>
            <person name="Jourda C."/>
            <person name="Duchesne M."/>
            <person name="Belahbib H."/>
            <person name="Rocher C."/>
            <person name="Selva M."/>
            <person name="Riesgo A."/>
            <person name="Vervoort M."/>
            <person name="Leys S.P."/>
            <person name="Kodjabachian L."/>
            <person name="Le Bivic A."/>
            <person name="Borchiellini C."/>
            <person name="Claverie J.M."/>
            <person name="Renard E."/>
        </authorList>
    </citation>
    <scope>NUCLEOTIDE SEQUENCE [LARGE SCALE GENOMIC DNA]</scope>
    <source>
        <strain evidence="5">SPO-2</strain>
    </source>
</reference>
<evidence type="ECO:0000313" key="5">
    <source>
        <dbReference type="EMBL" id="KAI6660342.1"/>
    </source>
</evidence>
<dbReference type="Pfam" id="PF00069">
    <property type="entry name" value="Pkinase"/>
    <property type="match status" value="1"/>
</dbReference>
<evidence type="ECO:0000256" key="3">
    <source>
        <dbReference type="PROSITE-ProRule" id="PRU10141"/>
    </source>
</evidence>
<proteinExistence type="predicted"/>
<dbReference type="Gene3D" id="1.10.510.10">
    <property type="entry name" value="Transferase(Phosphotransferase) domain 1"/>
    <property type="match status" value="1"/>
</dbReference>
<comment type="caution">
    <text evidence="5">The sequence shown here is derived from an EMBL/GenBank/DDBJ whole genome shotgun (WGS) entry which is preliminary data.</text>
</comment>
<keyword evidence="6" id="KW-1185">Reference proteome</keyword>
<accession>A0AAV7KGD1</accession>
<dbReference type="SMART" id="SM00220">
    <property type="entry name" value="S_TKc"/>
    <property type="match status" value="1"/>
</dbReference>
<dbReference type="PANTHER" id="PTHR24055">
    <property type="entry name" value="MITOGEN-ACTIVATED PROTEIN KINASE"/>
    <property type="match status" value="1"/>
</dbReference>
<dbReference type="GO" id="GO:0005524">
    <property type="term" value="F:ATP binding"/>
    <property type="evidence" value="ECO:0007669"/>
    <property type="project" value="UniProtKB-UniRule"/>
</dbReference>
<dbReference type="Gene3D" id="3.30.200.20">
    <property type="entry name" value="Phosphorylase Kinase, domain 1"/>
    <property type="match status" value="1"/>
</dbReference>
<dbReference type="FunFam" id="3.30.200.20:FF:000545">
    <property type="entry name" value="CMGC family protein kinase"/>
    <property type="match status" value="1"/>
</dbReference>
<dbReference type="PROSITE" id="PS50011">
    <property type="entry name" value="PROTEIN_KINASE_DOM"/>
    <property type="match status" value="1"/>
</dbReference>
<dbReference type="AlphaFoldDB" id="A0AAV7KGD1"/>
<keyword evidence="5" id="KW-0808">Transferase</keyword>
<dbReference type="EMBL" id="JAKMXF010000033">
    <property type="protein sequence ID" value="KAI6660342.1"/>
    <property type="molecule type" value="Genomic_DNA"/>
</dbReference>
<evidence type="ECO:0000259" key="4">
    <source>
        <dbReference type="PROSITE" id="PS50011"/>
    </source>
</evidence>